<feature type="domain" description="SpaA-like prealbumin fold" evidence="2">
    <location>
        <begin position="314"/>
        <end position="394"/>
    </location>
</feature>
<evidence type="ECO:0000313" key="4">
    <source>
        <dbReference type="Proteomes" id="UP000178121"/>
    </source>
</evidence>
<dbReference type="Gene3D" id="2.40.160.150">
    <property type="match status" value="1"/>
</dbReference>
<dbReference type="Pfam" id="PF12389">
    <property type="entry name" value="Peptidase_M73"/>
    <property type="match status" value="1"/>
</dbReference>
<dbReference type="Proteomes" id="UP000178121">
    <property type="component" value="Unassembled WGS sequence"/>
</dbReference>
<dbReference type="InterPro" id="IPR022121">
    <property type="entry name" value="Peptidase_M73_camelysin"/>
</dbReference>
<sequence length="495" mass="51245">MLYFISFFVFKFKEKMKKILMSLAMIAFVGVAVAGATGAFFSDSETSTGNTFTAGDIDLQIDNESYAIDYVIPGYENPIGVLALSSTTSWSLRDLTVEKFFNFTDVKPGDYGEDTISLHVGSNDAWLCASAEITSDLDNSITEPEDEESGANNDGNDGTPDGDLDSALRFAFWEDDGDNVLETDETENIFLNGTLSSMGEAGGIALADNNGGILGEGNPIPGGSTFYIAKAWCYGTLTTSSALTQDGLGKVGTPQNPNNIPNGPLIRGTGILCDGSAEGNIGQTDSVVGDLTFEAVQARNNSTFLCNPQEGPTTGTLTVTKIVNNDSGGEAEVINFPLFLDSVSITSGVATTTSSGPHTVSETGLFGYEATFGGDCAANGTVNVPAGGSASCTVTNDDIQPTISLVKNVVGGTASPDDFDLSINGNIVTSGSSNPVSANAAHEIDEEAEVPGYGFTSITGESFLGVDCPAVLQGTVTLAPGDTITCTITNTLLPI</sequence>
<dbReference type="InterPro" id="IPR045826">
    <property type="entry name" value="SpaA_PFL_dom_2"/>
</dbReference>
<feature type="compositionally biased region" description="Low complexity" evidence="1">
    <location>
        <begin position="152"/>
        <end position="161"/>
    </location>
</feature>
<evidence type="ECO:0000256" key="1">
    <source>
        <dbReference type="SAM" id="MobiDB-lite"/>
    </source>
</evidence>
<reference evidence="3 4" key="1">
    <citation type="journal article" date="2016" name="Nat. Commun.">
        <title>Thousands of microbial genomes shed light on interconnected biogeochemical processes in an aquifer system.</title>
        <authorList>
            <person name="Anantharaman K."/>
            <person name="Brown C.T."/>
            <person name="Hug L.A."/>
            <person name="Sharon I."/>
            <person name="Castelle C.J."/>
            <person name="Probst A.J."/>
            <person name="Thomas B.C."/>
            <person name="Singh A."/>
            <person name="Wilkins M.J."/>
            <person name="Karaoz U."/>
            <person name="Brodie E.L."/>
            <person name="Williams K.H."/>
            <person name="Hubbard S.S."/>
            <person name="Banfield J.F."/>
        </authorList>
    </citation>
    <scope>NUCLEOTIDE SEQUENCE [LARGE SCALE GENOMIC DNA]</scope>
</reference>
<organism evidence="3 4">
    <name type="scientific">Candidatus Taylorbacteria bacterium RIFCSPHIGHO2_01_FULL_51_15</name>
    <dbReference type="NCBI Taxonomy" id="1802304"/>
    <lineage>
        <taxon>Bacteria</taxon>
        <taxon>Candidatus Tayloriibacteriota</taxon>
    </lineage>
</organism>
<gene>
    <name evidence="3" type="ORF">A2849_00790</name>
</gene>
<dbReference type="EMBL" id="MHRI01000029">
    <property type="protein sequence ID" value="OHA20517.1"/>
    <property type="molecule type" value="Genomic_DNA"/>
</dbReference>
<dbReference type="AlphaFoldDB" id="A0A1G2M9E6"/>
<feature type="region of interest" description="Disordered" evidence="1">
    <location>
        <begin position="140"/>
        <end position="165"/>
    </location>
</feature>
<evidence type="ECO:0000259" key="2">
    <source>
        <dbReference type="Pfam" id="PF19403"/>
    </source>
</evidence>
<protein>
    <recommendedName>
        <fullName evidence="2">SpaA-like prealbumin fold domain-containing protein</fullName>
    </recommendedName>
</protein>
<dbReference type="NCBIfam" id="TIGR04088">
    <property type="entry name" value="cognate_SipW"/>
    <property type="match status" value="1"/>
</dbReference>
<feature type="domain" description="SpaA-like prealbumin fold" evidence="2">
    <location>
        <begin position="405"/>
        <end position="488"/>
    </location>
</feature>
<dbReference type="InterPro" id="IPR023833">
    <property type="entry name" value="Signal_pept_SipW-depend-type"/>
</dbReference>
<accession>A0A1G2M9E6</accession>
<evidence type="ECO:0000313" key="3">
    <source>
        <dbReference type="EMBL" id="OHA20517.1"/>
    </source>
</evidence>
<comment type="caution">
    <text evidence="3">The sequence shown here is derived from an EMBL/GenBank/DDBJ whole genome shotgun (WGS) entry which is preliminary data.</text>
</comment>
<proteinExistence type="predicted"/>
<dbReference type="Pfam" id="PF19403">
    <property type="entry name" value="SpaA_2"/>
    <property type="match status" value="2"/>
</dbReference>
<name>A0A1G2M9E6_9BACT</name>